<evidence type="ECO:0000256" key="1">
    <source>
        <dbReference type="ARBA" id="ARBA00006479"/>
    </source>
</evidence>
<evidence type="ECO:0000256" key="7">
    <source>
        <dbReference type="ARBA" id="ARBA00022840"/>
    </source>
</evidence>
<keyword evidence="7" id="KW-0067">ATP-binding</keyword>
<reference evidence="10" key="1">
    <citation type="submission" date="2024-06" db="EMBL/GenBank/DDBJ databases">
        <title>Biodegradation of dimethachlon by Arthrobacter sp. K5: mechanistic insights and ecological implications.</title>
        <authorList>
            <person name="Hu S."/>
            <person name="Lu P."/>
        </authorList>
    </citation>
    <scope>NUCLEOTIDE SEQUENCE</scope>
    <source>
        <strain evidence="10">K5</strain>
    </source>
</reference>
<evidence type="ECO:0000256" key="6">
    <source>
        <dbReference type="ARBA" id="ARBA00022777"/>
    </source>
</evidence>
<proteinExistence type="inferred from homology"/>
<dbReference type="GO" id="GO:0005737">
    <property type="term" value="C:cytoplasm"/>
    <property type="evidence" value="ECO:0007669"/>
    <property type="project" value="InterPro"/>
</dbReference>
<evidence type="ECO:0000256" key="8">
    <source>
        <dbReference type="ARBA" id="ARBA00032386"/>
    </source>
</evidence>
<evidence type="ECO:0000256" key="2">
    <source>
        <dbReference type="ARBA" id="ARBA00012323"/>
    </source>
</evidence>
<evidence type="ECO:0000256" key="5">
    <source>
        <dbReference type="ARBA" id="ARBA00022741"/>
    </source>
</evidence>
<dbReference type="NCBIfam" id="TIGR00744">
    <property type="entry name" value="ROK_glcA_fam"/>
    <property type="match status" value="1"/>
</dbReference>
<dbReference type="RefSeq" id="WP_353711846.1">
    <property type="nucleotide sequence ID" value="NZ_CP159279.1"/>
</dbReference>
<dbReference type="Gene3D" id="3.30.420.40">
    <property type="match status" value="2"/>
</dbReference>
<dbReference type="PROSITE" id="PS01125">
    <property type="entry name" value="ROK"/>
    <property type="match status" value="1"/>
</dbReference>
<comment type="similarity">
    <text evidence="1">Belongs to the ROK (NagC/XylR) family.</text>
</comment>
<keyword evidence="5" id="KW-0547">Nucleotide-binding</keyword>
<gene>
    <name evidence="10" type="ORF">ABRP34_00450</name>
</gene>
<name>A0AAU8ES04_9MICC</name>
<dbReference type="InterPro" id="IPR049874">
    <property type="entry name" value="ROK_cs"/>
</dbReference>
<protein>
    <recommendedName>
        <fullName evidence="3">Glucokinase</fullName>
        <ecNumber evidence="2">2.7.1.2</ecNumber>
    </recommendedName>
    <alternativeName>
        <fullName evidence="8">Glucose kinase</fullName>
    </alternativeName>
</protein>
<dbReference type="GO" id="GO:0005524">
    <property type="term" value="F:ATP binding"/>
    <property type="evidence" value="ECO:0007669"/>
    <property type="project" value="UniProtKB-KW"/>
</dbReference>
<dbReference type="GO" id="GO:0004340">
    <property type="term" value="F:glucokinase activity"/>
    <property type="evidence" value="ECO:0007669"/>
    <property type="project" value="UniProtKB-EC"/>
</dbReference>
<accession>A0AAU8ES04</accession>
<evidence type="ECO:0000256" key="9">
    <source>
        <dbReference type="SAM" id="MobiDB-lite"/>
    </source>
</evidence>
<feature type="region of interest" description="Disordered" evidence="9">
    <location>
        <begin position="1"/>
        <end position="48"/>
    </location>
</feature>
<evidence type="ECO:0000256" key="3">
    <source>
        <dbReference type="ARBA" id="ARBA00014701"/>
    </source>
</evidence>
<evidence type="ECO:0000313" key="10">
    <source>
        <dbReference type="EMBL" id="XCH11534.1"/>
    </source>
</evidence>
<dbReference type="PANTHER" id="PTHR18964">
    <property type="entry name" value="ROK (REPRESSOR, ORF, KINASE) FAMILY"/>
    <property type="match status" value="1"/>
</dbReference>
<keyword evidence="4 10" id="KW-0808">Transferase</keyword>
<dbReference type="SUPFAM" id="SSF53067">
    <property type="entry name" value="Actin-like ATPase domain"/>
    <property type="match status" value="1"/>
</dbReference>
<evidence type="ECO:0000256" key="4">
    <source>
        <dbReference type="ARBA" id="ARBA00022679"/>
    </source>
</evidence>
<dbReference type="EC" id="2.7.1.2" evidence="2"/>
<dbReference type="PANTHER" id="PTHR18964:SF173">
    <property type="entry name" value="GLUCOKINASE"/>
    <property type="match status" value="1"/>
</dbReference>
<keyword evidence="6" id="KW-0418">Kinase</keyword>
<dbReference type="InterPro" id="IPR000600">
    <property type="entry name" value="ROK"/>
</dbReference>
<dbReference type="InterPro" id="IPR043129">
    <property type="entry name" value="ATPase_NBD"/>
</dbReference>
<dbReference type="EMBL" id="CP159279">
    <property type="protein sequence ID" value="XCH11534.1"/>
    <property type="molecule type" value="Genomic_DNA"/>
</dbReference>
<dbReference type="InterPro" id="IPR004654">
    <property type="entry name" value="ROK_glcA"/>
</dbReference>
<dbReference type="AlphaFoldDB" id="A0AAU8ES04"/>
<dbReference type="Pfam" id="PF00480">
    <property type="entry name" value="ROK"/>
    <property type="match status" value="1"/>
</dbReference>
<organism evidence="10">
    <name type="scientific">Arthrobacter sp. K5</name>
    <dbReference type="NCBI Taxonomy" id="2839623"/>
    <lineage>
        <taxon>Bacteria</taxon>
        <taxon>Bacillati</taxon>
        <taxon>Actinomycetota</taxon>
        <taxon>Actinomycetes</taxon>
        <taxon>Micrococcales</taxon>
        <taxon>Micrococcaceae</taxon>
        <taxon>Arthrobacter</taxon>
    </lineage>
</organism>
<dbReference type="GO" id="GO:0006096">
    <property type="term" value="P:glycolytic process"/>
    <property type="evidence" value="ECO:0007669"/>
    <property type="project" value="InterPro"/>
</dbReference>
<sequence length="381" mass="40021">MQPTPPNDQPAPLLDSGRGGLPAEWAPRRGALRRPVARPRVSAYGGQPAGHRLFRQQLRLGRRGLAIGIDIGGTKVAAGVVDAGGHILREARRSTPGSDPRAVERVIVELVEELSAGARIRSVGIGAAGWMDLDGGTVLFSPHLAWRNEPLRENLQHLLRRPVMLVNDADAAAWAEWRFGAGQGQDRLVCITLGTGIGGAMVMDGHVERGRFGVAGEFGHQIIMPGGHRCECGNRGCWEQYASGNALGREARELALANSPVAQELLKAVDGSAERITGATVTELAIAGDAASRELLEDVGNWLGLGLANLAAALDPGKFVIGGGLCAAGELLVAPARKAFARNLTGRGFRPAADIDLAALGPNAGLIGAADLSRVRSRMHR</sequence>